<dbReference type="AlphaFoldDB" id="A0A510KMC0"/>
<dbReference type="SUPFAM" id="SSF82185">
    <property type="entry name" value="Histone H3 K4-specific methyltransferase SET7/9 N-terminal domain"/>
    <property type="match status" value="1"/>
</dbReference>
<dbReference type="Gene3D" id="2.20.110.10">
    <property type="entry name" value="Histone H3 K4-specific methyltransferase SET7/9 N-terminal domain"/>
    <property type="match status" value="1"/>
</dbReference>
<evidence type="ECO:0000313" key="2">
    <source>
        <dbReference type="Proteomes" id="UP000321378"/>
    </source>
</evidence>
<proteinExistence type="predicted"/>
<dbReference type="Proteomes" id="UP000321378">
    <property type="component" value="Chromosome"/>
</dbReference>
<organism evidence="1 2">
    <name type="scientific">Leptotrichia trevisanii</name>
    <dbReference type="NCBI Taxonomy" id="109328"/>
    <lineage>
        <taxon>Bacteria</taxon>
        <taxon>Fusobacteriati</taxon>
        <taxon>Fusobacteriota</taxon>
        <taxon>Fusobacteriia</taxon>
        <taxon>Fusobacteriales</taxon>
        <taxon>Leptotrichiaceae</taxon>
        <taxon>Leptotrichia</taxon>
    </lineage>
</organism>
<dbReference type="STRING" id="1122173.GCA_000482505_02113"/>
<evidence type="ECO:0000313" key="1">
    <source>
        <dbReference type="EMBL" id="BBM52848.1"/>
    </source>
</evidence>
<sequence length="175" mass="21102">MRLKNKIIKNIIMMYFFIFSISCMADNKIDKKYQKIISDIKEFEKKGKFIGYFDDSCNITKGKERAKYYRVLHEKNNGIYLITQHDLDGTLNEIYQATDEYDCWGRDDNSYNRREGKTISFFQNGTKLREANYRNGKLEGKEYWYNENGKIYWILEYKNNIQNGKEIRYFDNGEI</sequence>
<dbReference type="PROSITE" id="PS51257">
    <property type="entry name" value="PROKAR_LIPOPROTEIN"/>
    <property type="match status" value="1"/>
</dbReference>
<dbReference type="EMBL" id="AP019840">
    <property type="protein sequence ID" value="BBM52848.1"/>
    <property type="molecule type" value="Genomic_DNA"/>
</dbReference>
<reference evidence="1 2" key="1">
    <citation type="submission" date="2019-07" db="EMBL/GenBank/DDBJ databases">
        <title>Complete Genome Sequence of Leptotrichia trevisanii Strain JMUB3935.</title>
        <authorList>
            <person name="Watanabe S."/>
            <person name="Cui L."/>
        </authorList>
    </citation>
    <scope>NUCLEOTIDE SEQUENCE [LARGE SCALE GENOMIC DNA]</scope>
    <source>
        <strain evidence="1 2">JMUB3935</strain>
    </source>
</reference>
<name>A0A510KMC0_9FUSO</name>
<accession>A0A510KMC0</accession>
<protein>
    <submittedName>
        <fullName evidence="1">MORN repeat protein</fullName>
    </submittedName>
</protein>
<dbReference type="RefSeq" id="WP_146997113.1">
    <property type="nucleotide sequence ID" value="NZ_AP019840.1"/>
</dbReference>
<gene>
    <name evidence="1" type="ORF">JMUB3935_1828</name>
</gene>